<proteinExistence type="predicted"/>
<gene>
    <name evidence="1" type="ORF">ILT43_17520</name>
</gene>
<dbReference type="InterPro" id="IPR036255">
    <property type="entry name" value="YgfB-like_sf"/>
</dbReference>
<dbReference type="SUPFAM" id="SSF101327">
    <property type="entry name" value="YgfB-like"/>
    <property type="match status" value="1"/>
</dbReference>
<dbReference type="Gene3D" id="3.10.450.50">
    <property type="match status" value="1"/>
</dbReference>
<dbReference type="PANTHER" id="PTHR33747">
    <property type="entry name" value="UPF0225 PROTEIN SCO1677"/>
    <property type="match status" value="1"/>
</dbReference>
<dbReference type="Pfam" id="PF02810">
    <property type="entry name" value="SEC-C"/>
    <property type="match status" value="1"/>
</dbReference>
<dbReference type="Proteomes" id="UP000763641">
    <property type="component" value="Unassembled WGS sequence"/>
</dbReference>
<evidence type="ECO:0000313" key="2">
    <source>
        <dbReference type="Proteomes" id="UP000763641"/>
    </source>
</evidence>
<sequence length="222" mass="24223">MLNAAAKPPSRLRRLDGALADLPIDDAMLLSELDGYLAGILVSPQSSAQADWMPVIWGGGDAPFEDAEDARWFASMVTAYAEELSRAMERSRYQPLLDVDERNGELLWEFWVEGFEKALVLQPEGWAVIADAGDDETRAALTGMNTLIDIAHERSDLAHHEIDAIADRAADLIAMWTAALHRDRSARRGSMSAPAPSVAKVGRNDPCPCGSGNKFKKCCGRN</sequence>
<evidence type="ECO:0000313" key="1">
    <source>
        <dbReference type="EMBL" id="MBM6578185.1"/>
    </source>
</evidence>
<reference evidence="1 2" key="1">
    <citation type="submission" date="2020-12" db="EMBL/GenBank/DDBJ databases">
        <title>Sphingomonas sp.</title>
        <authorList>
            <person name="Kim M.K."/>
        </authorList>
    </citation>
    <scope>NUCLEOTIDE SEQUENCE [LARGE SCALE GENOMIC DNA]</scope>
    <source>
        <strain evidence="1 2">BT552</strain>
    </source>
</reference>
<protein>
    <submittedName>
        <fullName evidence="1">UPF0149 family protein</fullName>
    </submittedName>
</protein>
<dbReference type="InterPro" id="IPR011978">
    <property type="entry name" value="YgfB-like"/>
</dbReference>
<dbReference type="RefSeq" id="WP_204200277.1">
    <property type="nucleotide sequence ID" value="NZ_JAFEMC010000006.1"/>
</dbReference>
<dbReference type="SUPFAM" id="SSF103642">
    <property type="entry name" value="Sec-C motif"/>
    <property type="match status" value="1"/>
</dbReference>
<keyword evidence="2" id="KW-1185">Reference proteome</keyword>
<dbReference type="EMBL" id="JAFEMC010000006">
    <property type="protein sequence ID" value="MBM6578185.1"/>
    <property type="molecule type" value="Genomic_DNA"/>
</dbReference>
<dbReference type="InterPro" id="IPR004027">
    <property type="entry name" value="SEC_C_motif"/>
</dbReference>
<dbReference type="Pfam" id="PF03695">
    <property type="entry name" value="UPF0149"/>
    <property type="match status" value="1"/>
</dbReference>
<accession>A0ABS2DB65</accession>
<dbReference type="NCBIfam" id="TIGR02292">
    <property type="entry name" value="ygfB_yecA"/>
    <property type="match status" value="1"/>
</dbReference>
<name>A0ABS2DB65_9SPHN</name>
<comment type="caution">
    <text evidence="1">The sequence shown here is derived from an EMBL/GenBank/DDBJ whole genome shotgun (WGS) entry which is preliminary data.</text>
</comment>
<dbReference type="PANTHER" id="PTHR33747:SF1">
    <property type="entry name" value="ADENYLATE CYCLASE-ASSOCIATED CAP C-TERMINAL DOMAIN-CONTAINING PROTEIN"/>
    <property type="match status" value="1"/>
</dbReference>
<organism evidence="1 2">
    <name type="scientific">Sphingomonas longa</name>
    <dbReference type="NCBI Taxonomy" id="2778730"/>
    <lineage>
        <taxon>Bacteria</taxon>
        <taxon>Pseudomonadati</taxon>
        <taxon>Pseudomonadota</taxon>
        <taxon>Alphaproteobacteria</taxon>
        <taxon>Sphingomonadales</taxon>
        <taxon>Sphingomonadaceae</taxon>
        <taxon>Sphingomonas</taxon>
    </lineage>
</organism>